<accession>A0A367L482</accession>
<gene>
    <name evidence="1" type="ORF">L249_1427</name>
</gene>
<dbReference type="Proteomes" id="UP000253664">
    <property type="component" value="Unassembled WGS sequence"/>
</dbReference>
<reference evidence="1 2" key="1">
    <citation type="journal article" date="2015" name="BMC Genomics">
        <title>Insights from the genome of Ophiocordyceps polyrhachis-furcata to pathogenicity and host specificity in insect fungi.</title>
        <authorList>
            <person name="Wichadakul D."/>
            <person name="Kobmoo N."/>
            <person name="Ingsriswang S."/>
            <person name="Tangphatsornruang S."/>
            <person name="Chantasingh D."/>
            <person name="Luangsa-ard J.J."/>
            <person name="Eurwilaichitr L."/>
        </authorList>
    </citation>
    <scope>NUCLEOTIDE SEQUENCE [LARGE SCALE GENOMIC DNA]</scope>
    <source>
        <strain evidence="1 2">BCC 54312</strain>
    </source>
</reference>
<evidence type="ECO:0000313" key="1">
    <source>
        <dbReference type="EMBL" id="RCI09218.1"/>
    </source>
</evidence>
<organism evidence="1 2">
    <name type="scientific">Ophiocordyceps polyrhachis-furcata BCC 54312</name>
    <dbReference type="NCBI Taxonomy" id="1330021"/>
    <lineage>
        <taxon>Eukaryota</taxon>
        <taxon>Fungi</taxon>
        <taxon>Dikarya</taxon>
        <taxon>Ascomycota</taxon>
        <taxon>Pezizomycotina</taxon>
        <taxon>Sordariomycetes</taxon>
        <taxon>Hypocreomycetidae</taxon>
        <taxon>Hypocreales</taxon>
        <taxon>Ophiocordycipitaceae</taxon>
        <taxon>Ophiocordyceps</taxon>
    </lineage>
</organism>
<evidence type="ECO:0000313" key="2">
    <source>
        <dbReference type="Proteomes" id="UP000253664"/>
    </source>
</evidence>
<dbReference type="EMBL" id="LKCN02000016">
    <property type="protein sequence ID" value="RCI09218.1"/>
    <property type="molecule type" value="Genomic_DNA"/>
</dbReference>
<sequence>MWLAVVSISSYWTGQSGSLLLYLLGIHTYIQLGVRAPLLFPWGTGGEKLGQNENIKLKHHQSGLFRRPLCDSWPQVRPHTRRCSRGWAFQGIWCYDAKSPSSGQSEVMMIMYNVSILFVSLLSSPVHSAASHSLGLRYTPSRSL</sequence>
<protein>
    <submittedName>
        <fullName evidence="1">Uncharacterized protein</fullName>
    </submittedName>
</protein>
<comment type="caution">
    <text evidence="1">The sequence shown here is derived from an EMBL/GenBank/DDBJ whole genome shotgun (WGS) entry which is preliminary data.</text>
</comment>
<dbReference type="AlphaFoldDB" id="A0A367L482"/>
<proteinExistence type="predicted"/>
<keyword evidence="2" id="KW-1185">Reference proteome</keyword>
<name>A0A367L482_9HYPO</name>